<reference evidence="1" key="1">
    <citation type="submission" date="2022-07" db="EMBL/GenBank/DDBJ databases">
        <title>Phylogenomic reconstructions and comparative analyses of Kickxellomycotina fungi.</title>
        <authorList>
            <person name="Reynolds N.K."/>
            <person name="Stajich J.E."/>
            <person name="Barry K."/>
            <person name="Grigoriev I.V."/>
            <person name="Crous P."/>
            <person name="Smith M.E."/>
        </authorList>
    </citation>
    <scope>NUCLEOTIDE SEQUENCE</scope>
    <source>
        <strain evidence="1">CBS 190363</strain>
    </source>
</reference>
<dbReference type="Proteomes" id="UP001139981">
    <property type="component" value="Unassembled WGS sequence"/>
</dbReference>
<evidence type="ECO:0000313" key="2">
    <source>
        <dbReference type="Proteomes" id="UP001139981"/>
    </source>
</evidence>
<organism evidence="1 2">
    <name type="scientific">Coemansia aciculifera</name>
    <dbReference type="NCBI Taxonomy" id="417176"/>
    <lineage>
        <taxon>Eukaryota</taxon>
        <taxon>Fungi</taxon>
        <taxon>Fungi incertae sedis</taxon>
        <taxon>Zoopagomycota</taxon>
        <taxon>Kickxellomycotina</taxon>
        <taxon>Kickxellomycetes</taxon>
        <taxon>Kickxellales</taxon>
        <taxon>Kickxellaceae</taxon>
        <taxon>Coemansia</taxon>
    </lineage>
</organism>
<dbReference type="EMBL" id="JANBVB010000011">
    <property type="protein sequence ID" value="KAJ2900136.1"/>
    <property type="molecule type" value="Genomic_DNA"/>
</dbReference>
<proteinExistence type="predicted"/>
<sequence>MNINASIDHEQALPDEPLPPYSPFEATGESDSYAAAAAPIWEPPQPPEWLELSHEPEVVATGPTDMTTIPSDTSTLATQLLRPANGISLKLEGFKAAKVVVRTDNEQKYNGLVSISARFRHNPVSLGSNESPVRASSQAAEKTGMVQIEFAVAPEQHADSCEVVAKLDLVLPRGAMLPCLVFRLPANSSLEFADIPRNTIERVDAAVVLGVVGLNHVHAGSLRVAIGDGHVKAAGVTVSHGPAEFVAMRGYIHVYECIANGGSVRVNAPDAIVKLKSIAASKVQVRAARAPTTIHSVVADAMTVESVSGHLALDDIAVRVLEVSAETSPVTGSWDIGERIHVAVASAIIQGRLSVTGDNVHAYFATSEWPVRLSICRDFVGHFDIRTTNGVVNLGLAEAVLSKDQPHHRQGTIGAGTNGLSVMSTNSPVVIDTY</sequence>
<gene>
    <name evidence="1" type="ORF">IWW38_000676</name>
</gene>
<accession>A0ACC1M945</accession>
<name>A0ACC1M945_9FUNG</name>
<protein>
    <submittedName>
        <fullName evidence="1">Uncharacterized protein</fullName>
    </submittedName>
</protein>
<evidence type="ECO:0000313" key="1">
    <source>
        <dbReference type="EMBL" id="KAJ2900136.1"/>
    </source>
</evidence>
<comment type="caution">
    <text evidence="1">The sequence shown here is derived from an EMBL/GenBank/DDBJ whole genome shotgun (WGS) entry which is preliminary data.</text>
</comment>
<keyword evidence="2" id="KW-1185">Reference proteome</keyword>